<keyword evidence="4 11" id="KW-0812">Transmembrane</keyword>
<evidence type="ECO:0000256" key="1">
    <source>
        <dbReference type="ARBA" id="ARBA00004473"/>
    </source>
</evidence>
<feature type="compositionally biased region" description="Basic residues" evidence="10">
    <location>
        <begin position="62"/>
        <end position="92"/>
    </location>
</feature>
<comment type="caution">
    <text evidence="12">The sequence shown here is derived from an EMBL/GenBank/DDBJ whole genome shotgun (WGS) entry which is preliminary data.</text>
</comment>
<proteinExistence type="inferred from homology"/>
<evidence type="ECO:0000256" key="9">
    <source>
        <dbReference type="ARBA" id="ARBA00023242"/>
    </source>
</evidence>
<dbReference type="EMBL" id="JAQQBS010001425">
    <property type="protein sequence ID" value="KAK0157643.1"/>
    <property type="molecule type" value="Genomic_DNA"/>
</dbReference>
<evidence type="ECO:0000313" key="13">
    <source>
        <dbReference type="Proteomes" id="UP001168990"/>
    </source>
</evidence>
<evidence type="ECO:0000256" key="6">
    <source>
        <dbReference type="ARBA" id="ARBA00023125"/>
    </source>
</evidence>
<evidence type="ECO:0000256" key="2">
    <source>
        <dbReference type="ARBA" id="ARBA00005402"/>
    </source>
</evidence>
<feature type="transmembrane region" description="Helical" evidence="11">
    <location>
        <begin position="378"/>
        <end position="398"/>
    </location>
</feature>
<dbReference type="GO" id="GO:0006695">
    <property type="term" value="P:cholesterol biosynthetic process"/>
    <property type="evidence" value="ECO:0007669"/>
    <property type="project" value="TreeGrafter"/>
</dbReference>
<keyword evidence="7 11" id="KW-0472">Membrane</keyword>
<dbReference type="Gene3D" id="2.30.30.140">
    <property type="match status" value="1"/>
</dbReference>
<reference evidence="12" key="2">
    <citation type="submission" date="2023-03" db="EMBL/GenBank/DDBJ databases">
        <authorList>
            <person name="Inwood S.N."/>
            <person name="Skelly J.G."/>
            <person name="Guhlin J."/>
            <person name="Harrop T.W.R."/>
            <person name="Goldson S.G."/>
            <person name="Dearden P.K."/>
        </authorList>
    </citation>
    <scope>NUCLEOTIDE SEQUENCE</scope>
    <source>
        <strain evidence="12">Irish</strain>
        <tissue evidence="12">Whole body</tissue>
    </source>
</reference>
<dbReference type="Gene3D" id="1.20.120.1630">
    <property type="match status" value="1"/>
</dbReference>
<evidence type="ECO:0000256" key="7">
    <source>
        <dbReference type="ARBA" id="ARBA00023136"/>
    </source>
</evidence>
<keyword evidence="6" id="KW-0238">DNA-binding</keyword>
<accession>A0AA39C4C7</accession>
<feature type="transmembrane region" description="Helical" evidence="11">
    <location>
        <begin position="511"/>
        <end position="531"/>
    </location>
</feature>
<evidence type="ECO:0000256" key="11">
    <source>
        <dbReference type="SAM" id="Phobius"/>
    </source>
</evidence>
<dbReference type="InterPro" id="IPR001171">
    <property type="entry name" value="ERG24_DHCR-like"/>
</dbReference>
<evidence type="ECO:0000256" key="10">
    <source>
        <dbReference type="SAM" id="MobiDB-lite"/>
    </source>
</evidence>
<organism evidence="12 13">
    <name type="scientific">Microctonus aethiopoides</name>
    <dbReference type="NCBI Taxonomy" id="144406"/>
    <lineage>
        <taxon>Eukaryota</taxon>
        <taxon>Metazoa</taxon>
        <taxon>Ecdysozoa</taxon>
        <taxon>Arthropoda</taxon>
        <taxon>Hexapoda</taxon>
        <taxon>Insecta</taxon>
        <taxon>Pterygota</taxon>
        <taxon>Neoptera</taxon>
        <taxon>Endopterygota</taxon>
        <taxon>Hymenoptera</taxon>
        <taxon>Apocrita</taxon>
        <taxon>Ichneumonoidea</taxon>
        <taxon>Braconidae</taxon>
        <taxon>Euphorinae</taxon>
        <taxon>Microctonus</taxon>
    </lineage>
</organism>
<feature type="compositionally biased region" description="Low complexity" evidence="10">
    <location>
        <begin position="93"/>
        <end position="123"/>
    </location>
</feature>
<feature type="transmembrane region" description="Helical" evidence="11">
    <location>
        <begin position="306"/>
        <end position="327"/>
    </location>
</feature>
<evidence type="ECO:0000256" key="3">
    <source>
        <dbReference type="ARBA" id="ARBA00022553"/>
    </source>
</evidence>
<gene>
    <name evidence="12" type="ORF">PV328_011355</name>
</gene>
<feature type="transmembrane region" description="Helical" evidence="11">
    <location>
        <begin position="262"/>
        <end position="285"/>
    </location>
</feature>
<evidence type="ECO:0000256" key="8">
    <source>
        <dbReference type="ARBA" id="ARBA00023170"/>
    </source>
</evidence>
<comment type="similarity">
    <text evidence="2">Belongs to the ERG4/ERG24 family.</text>
</comment>
<feature type="transmembrane region" description="Helical" evidence="11">
    <location>
        <begin position="443"/>
        <end position="461"/>
    </location>
</feature>
<name>A0AA39C4C7_9HYME</name>
<dbReference type="SUPFAM" id="SSF63748">
    <property type="entry name" value="Tudor/PWWP/MBT"/>
    <property type="match status" value="1"/>
</dbReference>
<evidence type="ECO:0008006" key="14">
    <source>
        <dbReference type="Google" id="ProtNLM"/>
    </source>
</evidence>
<feature type="transmembrane region" description="Helical" evidence="11">
    <location>
        <begin position="473"/>
        <end position="491"/>
    </location>
</feature>
<feature type="transmembrane region" description="Helical" evidence="11">
    <location>
        <begin position="621"/>
        <end position="639"/>
    </location>
</feature>
<comment type="subcellular location">
    <subcellularLocation>
        <location evidence="1">Nucleus inner membrane</location>
        <topology evidence="1">Multi-pass membrane protein</topology>
    </subcellularLocation>
</comment>
<evidence type="ECO:0000256" key="4">
    <source>
        <dbReference type="ARBA" id="ARBA00022692"/>
    </source>
</evidence>
<dbReference type="PANTHER" id="PTHR21257:SF55">
    <property type="entry name" value="DELTA(14)-STEROL REDUCTASE LBR"/>
    <property type="match status" value="1"/>
</dbReference>
<dbReference type="GO" id="GO:0005789">
    <property type="term" value="C:endoplasmic reticulum membrane"/>
    <property type="evidence" value="ECO:0007669"/>
    <property type="project" value="TreeGrafter"/>
</dbReference>
<keyword evidence="3" id="KW-0597">Phosphoprotein</keyword>
<dbReference type="CDD" id="cd04508">
    <property type="entry name" value="Tudor_SF"/>
    <property type="match status" value="1"/>
</dbReference>
<feature type="transmembrane region" description="Helical" evidence="11">
    <location>
        <begin position="347"/>
        <end position="366"/>
    </location>
</feature>
<keyword evidence="8" id="KW-0675">Receptor</keyword>
<dbReference type="Pfam" id="PF01222">
    <property type="entry name" value="ERG4_ERG24"/>
    <property type="match status" value="1"/>
</dbReference>
<sequence length="669" mass="75794">MKFVEGEEVLAKVPNMDNYMKGRIVNAKGDKYRIQFEGGNEHTVYGDDIQPERSSRSTARSTTRKVVRKSPSRKSPGRQSPSRRRSPGRRSPARSPKSKLLSSPSRKLTSPITKSSQTSSSVSRSDDEKGSRTDSQSTMSELNDDISPDLIPLKMRIKDGSGPTRRSIRILTNMMKTERSVSTRLIDRAASLPVERKTIMYEYLTDNKERGFSVQREPDIEKLHYEKEVLPDSSTTMMRSSSSTSVSKEKNEFEFISKPQEFGGWFGALCLIILLPAAIILPQIACLNNKCSIDGYHLPKKWQSYLNLKAFGIYIGYLISIGLISLLPIGKLIDGQQSKIGRLQYRINGLLTAVIAIIVFGWFEYMGYKATDYIIRSVFKWSICGWIIGVLLSIGLYIKAGRSPVSMLNVYASTGNFIYDFWQGREINPRIGNLDFKIVLSRAGIIGMLIINLAIVVKSIQTTEYTSYKDLNATLLIACGLQIFYCLDALFYEAATLTSFKVMYEGTGYMLCVRSLLYPFLTTLASRYIFYQNVHQSGYMLGLLTVFYFTGYIIYRVSNLQKDTFRKNPYAPGSSNLETILTSHGKKLIVSGLWGQFRHPNYLGEIIMHWSIAGIKLNDNILMYYSAVCCTLLLLHRALCDNSRCKTRYGSAWEQYCSRVKSIIMKRVF</sequence>
<dbReference type="PANTHER" id="PTHR21257">
    <property type="entry name" value="DELTA(14)-STEROL REDUCTASE"/>
    <property type="match status" value="1"/>
</dbReference>
<keyword evidence="9" id="KW-0539">Nucleus</keyword>
<reference evidence="12" key="1">
    <citation type="journal article" date="2023" name="bioRxiv">
        <title>Scaffold-level genome assemblies of two parasitoid biocontrol wasps reveal the parthenogenesis mechanism and an associated novel virus.</title>
        <authorList>
            <person name="Inwood S."/>
            <person name="Skelly J."/>
            <person name="Guhlin J."/>
            <person name="Harrop T."/>
            <person name="Goldson S."/>
            <person name="Dearden P."/>
        </authorList>
    </citation>
    <scope>NUCLEOTIDE SEQUENCE</scope>
    <source>
        <strain evidence="12">Irish</strain>
        <tissue evidence="12">Whole body</tissue>
    </source>
</reference>
<dbReference type="GO" id="GO:0050613">
    <property type="term" value="F:Delta14-sterol reductase activity"/>
    <property type="evidence" value="ECO:0007669"/>
    <property type="project" value="TreeGrafter"/>
</dbReference>
<evidence type="ECO:0000313" key="12">
    <source>
        <dbReference type="EMBL" id="KAK0157643.1"/>
    </source>
</evidence>
<feature type="region of interest" description="Disordered" evidence="10">
    <location>
        <begin position="41"/>
        <end position="151"/>
    </location>
</feature>
<keyword evidence="13" id="KW-1185">Reference proteome</keyword>
<dbReference type="GO" id="GO:0005637">
    <property type="term" value="C:nuclear inner membrane"/>
    <property type="evidence" value="ECO:0007669"/>
    <property type="project" value="UniProtKB-SubCell"/>
</dbReference>
<dbReference type="GO" id="GO:0003677">
    <property type="term" value="F:DNA binding"/>
    <property type="evidence" value="ECO:0007669"/>
    <property type="project" value="UniProtKB-KW"/>
</dbReference>
<protein>
    <recommendedName>
        <fullName evidence="14">Lamin-B receptor</fullName>
    </recommendedName>
</protein>
<feature type="transmembrane region" description="Helical" evidence="11">
    <location>
        <begin position="537"/>
        <end position="557"/>
    </location>
</feature>
<dbReference type="Proteomes" id="UP001168990">
    <property type="component" value="Unassembled WGS sequence"/>
</dbReference>
<keyword evidence="5 11" id="KW-1133">Transmembrane helix</keyword>
<evidence type="ECO:0000256" key="5">
    <source>
        <dbReference type="ARBA" id="ARBA00022989"/>
    </source>
</evidence>
<dbReference type="AlphaFoldDB" id="A0AA39C4C7"/>